<dbReference type="EMBL" id="FNEK01000008">
    <property type="protein sequence ID" value="SDI88690.1"/>
    <property type="molecule type" value="Genomic_DNA"/>
</dbReference>
<protein>
    <submittedName>
        <fullName evidence="1">Uncharacterized protein</fullName>
    </submittedName>
</protein>
<evidence type="ECO:0000313" key="1">
    <source>
        <dbReference type="EMBL" id="SDI88690.1"/>
    </source>
</evidence>
<gene>
    <name evidence="1" type="ORF">SAMN04488026_100898</name>
</gene>
<dbReference type="AlphaFoldDB" id="A0A1G8PAC7"/>
<dbReference type="Proteomes" id="UP000199382">
    <property type="component" value="Unassembled WGS sequence"/>
</dbReference>
<organism evidence="1 2">
    <name type="scientific">Aliiruegeria lutimaris</name>
    <dbReference type="NCBI Taxonomy" id="571298"/>
    <lineage>
        <taxon>Bacteria</taxon>
        <taxon>Pseudomonadati</taxon>
        <taxon>Pseudomonadota</taxon>
        <taxon>Alphaproteobacteria</taxon>
        <taxon>Rhodobacterales</taxon>
        <taxon>Roseobacteraceae</taxon>
        <taxon>Aliiruegeria</taxon>
    </lineage>
</organism>
<sequence length="47" mass="5165">MRRVYSNVHIGLISALLLAAIAFEADAVNLEQPGTESTRFGFVSENR</sequence>
<reference evidence="1 2" key="1">
    <citation type="submission" date="2016-10" db="EMBL/GenBank/DDBJ databases">
        <authorList>
            <person name="de Groot N.N."/>
        </authorList>
    </citation>
    <scope>NUCLEOTIDE SEQUENCE [LARGE SCALE GENOMIC DNA]</scope>
    <source>
        <strain evidence="1 2">DSM 25294</strain>
    </source>
</reference>
<proteinExistence type="predicted"/>
<dbReference type="STRING" id="571298.SAMN04488026_100898"/>
<dbReference type="RefSeq" id="WP_170844461.1">
    <property type="nucleotide sequence ID" value="NZ_FNEK01000008.1"/>
</dbReference>
<accession>A0A1G8PAC7</accession>
<evidence type="ECO:0000313" key="2">
    <source>
        <dbReference type="Proteomes" id="UP000199382"/>
    </source>
</evidence>
<keyword evidence="2" id="KW-1185">Reference proteome</keyword>
<name>A0A1G8PAC7_9RHOB</name>